<gene>
    <name evidence="2" type="ORF">METZ01_LOCUS31219</name>
</gene>
<evidence type="ECO:0000313" key="2">
    <source>
        <dbReference type="EMBL" id="SUZ78365.1"/>
    </source>
</evidence>
<organism evidence="2">
    <name type="scientific">marine metagenome</name>
    <dbReference type="NCBI Taxonomy" id="408172"/>
    <lineage>
        <taxon>unclassified sequences</taxon>
        <taxon>metagenomes</taxon>
        <taxon>ecological metagenomes</taxon>
    </lineage>
</organism>
<dbReference type="AlphaFoldDB" id="A0A381QGB7"/>
<protein>
    <recommendedName>
        <fullName evidence="3">VCBS repeat-containing protein</fullName>
    </recommendedName>
</protein>
<accession>A0A381QGB7</accession>
<dbReference type="PANTHER" id="PTHR44103:SF1">
    <property type="entry name" value="PROPROTEIN CONVERTASE P"/>
    <property type="match status" value="1"/>
</dbReference>
<dbReference type="InterPro" id="IPR028994">
    <property type="entry name" value="Integrin_alpha_N"/>
</dbReference>
<keyword evidence="1" id="KW-0732">Signal</keyword>
<dbReference type="PANTHER" id="PTHR44103">
    <property type="entry name" value="PROPROTEIN CONVERTASE P"/>
    <property type="match status" value="1"/>
</dbReference>
<dbReference type="Pfam" id="PF13517">
    <property type="entry name" value="FG-GAP_3"/>
    <property type="match status" value="2"/>
</dbReference>
<dbReference type="InterPro" id="IPR013517">
    <property type="entry name" value="FG-GAP"/>
</dbReference>
<name>A0A381QGB7_9ZZZZ</name>
<dbReference type="SUPFAM" id="SSF69318">
    <property type="entry name" value="Integrin alpha N-terminal domain"/>
    <property type="match status" value="1"/>
</dbReference>
<evidence type="ECO:0000256" key="1">
    <source>
        <dbReference type="ARBA" id="ARBA00022729"/>
    </source>
</evidence>
<dbReference type="EMBL" id="UINC01001350">
    <property type="protein sequence ID" value="SUZ78365.1"/>
    <property type="molecule type" value="Genomic_DNA"/>
</dbReference>
<reference evidence="2" key="1">
    <citation type="submission" date="2018-05" db="EMBL/GenBank/DDBJ databases">
        <authorList>
            <person name="Lanie J.A."/>
            <person name="Ng W.-L."/>
            <person name="Kazmierczak K.M."/>
            <person name="Andrzejewski T.M."/>
            <person name="Davidsen T.M."/>
            <person name="Wayne K.J."/>
            <person name="Tettelin H."/>
            <person name="Glass J.I."/>
            <person name="Rusch D."/>
            <person name="Podicherti R."/>
            <person name="Tsui H.-C.T."/>
            <person name="Winkler M.E."/>
        </authorList>
    </citation>
    <scope>NUCLEOTIDE SEQUENCE</scope>
</reference>
<sequence>MNYARGKAPAGLLLLTYIVGMPDRALVNELNGGNALPSPVAESLARPTSSGLYISWKEHRIDDEASSSIPLRGADGLKVGRIDNDSYLDIVSVHEDSSHVRIAFGTSDPDTWTSCTLGEGAEVAAPEDISLADLNRDGALDIIVAAELEHIIYFQNPGETDVRKCEWPRVIPDVTANRGSWIRVYAEDLNGDERLEVIAPNKGDQQPEGAPIPTNFPPRAISIFNIADEPLESFNWKESVVTKMPVPMNSKPVDLDGDGDFDLVGGSRYEARLFWYENKGMHDGAFKFTERPIDVSGRNHPWTRGPRRLTGMNLEFADLNHDRRLDIVLQESTSKNVWLEQPQSLNDAWKIHLIGDIHPDRSTGLLLTDIDGDGDLDLFNGGYSGLPRNVDGSQVTPSSPVGRLAWFENPNDPKKPWKRHDISRRVRGMYDEFSAHDMDGDGDIDLIGTRGNSGEFDGVFWLEQLRTNAPQKVFLPARTMESRQLPLPPVSVPTQLLRETPR</sequence>
<proteinExistence type="predicted"/>
<evidence type="ECO:0008006" key="3">
    <source>
        <dbReference type="Google" id="ProtNLM"/>
    </source>
</evidence>
<dbReference type="Gene3D" id="2.130.10.130">
    <property type="entry name" value="Integrin alpha, N-terminal"/>
    <property type="match status" value="2"/>
</dbReference>